<proteinExistence type="predicted"/>
<feature type="non-terminal residue" evidence="1">
    <location>
        <position position="72"/>
    </location>
</feature>
<feature type="non-terminal residue" evidence="1">
    <location>
        <position position="1"/>
    </location>
</feature>
<name>A0A392RJK4_9FABA</name>
<keyword evidence="2" id="KW-1185">Reference proteome</keyword>
<dbReference type="PANTHER" id="PTHR46247">
    <property type="entry name" value="CRS2-ASSOCIATED FACTOR 1, CHLOROPLASTIC"/>
    <property type="match status" value="1"/>
</dbReference>
<dbReference type="Proteomes" id="UP000265520">
    <property type="component" value="Unassembled WGS sequence"/>
</dbReference>
<protein>
    <submittedName>
        <fullName evidence="1">Crs2-associated factor 2 mitochondrial-like</fullName>
    </submittedName>
</protein>
<comment type="caution">
    <text evidence="1">The sequence shown here is derived from an EMBL/GenBank/DDBJ whole genome shotgun (WGS) entry which is preliminary data.</text>
</comment>
<dbReference type="GO" id="GO:0000373">
    <property type="term" value="P:Group II intron splicing"/>
    <property type="evidence" value="ECO:0007669"/>
    <property type="project" value="InterPro"/>
</dbReference>
<evidence type="ECO:0000313" key="1">
    <source>
        <dbReference type="EMBL" id="MCI36783.1"/>
    </source>
</evidence>
<dbReference type="InterPro" id="IPR044599">
    <property type="entry name" value="CAF1P_plant"/>
</dbReference>
<accession>A0A392RJK4</accession>
<dbReference type="EMBL" id="LXQA010237303">
    <property type="protein sequence ID" value="MCI36783.1"/>
    <property type="molecule type" value="Genomic_DNA"/>
</dbReference>
<organism evidence="1 2">
    <name type="scientific">Trifolium medium</name>
    <dbReference type="NCBI Taxonomy" id="97028"/>
    <lineage>
        <taxon>Eukaryota</taxon>
        <taxon>Viridiplantae</taxon>
        <taxon>Streptophyta</taxon>
        <taxon>Embryophyta</taxon>
        <taxon>Tracheophyta</taxon>
        <taxon>Spermatophyta</taxon>
        <taxon>Magnoliopsida</taxon>
        <taxon>eudicotyledons</taxon>
        <taxon>Gunneridae</taxon>
        <taxon>Pentapetalae</taxon>
        <taxon>rosids</taxon>
        <taxon>fabids</taxon>
        <taxon>Fabales</taxon>
        <taxon>Fabaceae</taxon>
        <taxon>Papilionoideae</taxon>
        <taxon>50 kb inversion clade</taxon>
        <taxon>NPAAA clade</taxon>
        <taxon>Hologalegina</taxon>
        <taxon>IRL clade</taxon>
        <taxon>Trifolieae</taxon>
        <taxon>Trifolium</taxon>
    </lineage>
</organism>
<sequence length="72" mass="8403">FRESPKFSPFGPGRLDRKWTGISAPVQHEVDRKKIEEERNRVLGAPLDDQEVAELVERYRHSDCSRQINLGR</sequence>
<dbReference type="AlphaFoldDB" id="A0A392RJK4"/>
<evidence type="ECO:0000313" key="2">
    <source>
        <dbReference type="Proteomes" id="UP000265520"/>
    </source>
</evidence>
<reference evidence="1 2" key="1">
    <citation type="journal article" date="2018" name="Front. Plant Sci.">
        <title>Red Clover (Trifolium pratense) and Zigzag Clover (T. medium) - A Picture of Genomic Similarities and Differences.</title>
        <authorList>
            <person name="Dluhosova J."/>
            <person name="Istvanek J."/>
            <person name="Nedelnik J."/>
            <person name="Repkova J."/>
        </authorList>
    </citation>
    <scope>NUCLEOTIDE SEQUENCE [LARGE SCALE GENOMIC DNA]</scope>
    <source>
        <strain evidence="2">cv. 10/8</strain>
        <tissue evidence="1">Leaf</tissue>
    </source>
</reference>
<dbReference type="PANTHER" id="PTHR46247:SF4">
    <property type="entry name" value="CRS2-ASSOCIATED FACTOR 2, MITOCHONDRIAL"/>
    <property type="match status" value="1"/>
</dbReference>